<sequence>MRDDIAIVLRTCADCGFPIRATIVASCPYCAAPPDAGSQCQALYGLSLTSLQRLRLSLRAAPDTRLRTVLDVLVALYAISDEPATPAQLTEVVDKVAADRLGELPLPRRSPCFCHSGRRYQKCHGRRAR</sequence>
<dbReference type="KEGG" id="mmag:MMAD_09760"/>
<dbReference type="AlphaFoldDB" id="A0A7I7XDF7"/>
<name>A0A7I7XDF7_9MYCO</name>
<dbReference type="SUPFAM" id="SSF103642">
    <property type="entry name" value="Sec-C motif"/>
    <property type="match status" value="1"/>
</dbReference>
<proteinExistence type="predicted"/>
<reference evidence="1 2" key="1">
    <citation type="journal article" date="2019" name="Emerg. Microbes Infect.">
        <title>Comprehensive subspecies identification of 175 nontuberculous mycobacteria species based on 7547 genomic profiles.</title>
        <authorList>
            <person name="Matsumoto Y."/>
            <person name="Kinjo T."/>
            <person name="Motooka D."/>
            <person name="Nabeya D."/>
            <person name="Jung N."/>
            <person name="Uechi K."/>
            <person name="Horii T."/>
            <person name="Iida T."/>
            <person name="Fujita J."/>
            <person name="Nakamura S."/>
        </authorList>
    </citation>
    <scope>NUCLEOTIDE SEQUENCE [LARGE SCALE GENOMIC DNA]</scope>
    <source>
        <strain evidence="1 2">JCM 13574</strain>
    </source>
</reference>
<keyword evidence="2" id="KW-1185">Reference proteome</keyword>
<dbReference type="RefSeq" id="WP_163733291.1">
    <property type="nucleotide sequence ID" value="NZ_AP022610.1"/>
</dbReference>
<dbReference type="Pfam" id="PF02810">
    <property type="entry name" value="SEC-C"/>
    <property type="match status" value="1"/>
</dbReference>
<gene>
    <name evidence="1" type="ORF">MMAD_09760</name>
</gene>
<accession>A0A7I7XDF7</accession>
<dbReference type="EMBL" id="AP022610">
    <property type="protein sequence ID" value="BBZ26681.1"/>
    <property type="molecule type" value="Genomic_DNA"/>
</dbReference>
<evidence type="ECO:0000313" key="1">
    <source>
        <dbReference type="EMBL" id="BBZ26681.1"/>
    </source>
</evidence>
<evidence type="ECO:0008006" key="3">
    <source>
        <dbReference type="Google" id="ProtNLM"/>
    </source>
</evidence>
<evidence type="ECO:0000313" key="2">
    <source>
        <dbReference type="Proteomes" id="UP000466517"/>
    </source>
</evidence>
<dbReference type="Proteomes" id="UP000466517">
    <property type="component" value="Chromosome"/>
</dbReference>
<dbReference type="InterPro" id="IPR004027">
    <property type="entry name" value="SEC_C_motif"/>
</dbReference>
<organism evidence="1 2">
    <name type="scientific">Mycolicibacterium madagascariense</name>
    <dbReference type="NCBI Taxonomy" id="212765"/>
    <lineage>
        <taxon>Bacteria</taxon>
        <taxon>Bacillati</taxon>
        <taxon>Actinomycetota</taxon>
        <taxon>Actinomycetes</taxon>
        <taxon>Mycobacteriales</taxon>
        <taxon>Mycobacteriaceae</taxon>
        <taxon>Mycolicibacterium</taxon>
    </lineage>
</organism>
<protein>
    <recommendedName>
        <fullName evidence="3">Preprotein translocase SecA</fullName>
    </recommendedName>
</protein>